<name>A0A6D2IET9_9BRAS</name>
<gene>
    <name evidence="1" type="ORF">MERR_LOCUS10780</name>
</gene>
<organism evidence="1 2">
    <name type="scientific">Microthlaspi erraticum</name>
    <dbReference type="NCBI Taxonomy" id="1685480"/>
    <lineage>
        <taxon>Eukaryota</taxon>
        <taxon>Viridiplantae</taxon>
        <taxon>Streptophyta</taxon>
        <taxon>Embryophyta</taxon>
        <taxon>Tracheophyta</taxon>
        <taxon>Spermatophyta</taxon>
        <taxon>Magnoliopsida</taxon>
        <taxon>eudicotyledons</taxon>
        <taxon>Gunneridae</taxon>
        <taxon>Pentapetalae</taxon>
        <taxon>rosids</taxon>
        <taxon>malvids</taxon>
        <taxon>Brassicales</taxon>
        <taxon>Brassicaceae</taxon>
        <taxon>Coluteocarpeae</taxon>
        <taxon>Microthlaspi</taxon>
    </lineage>
</organism>
<sequence>MVLRLRGLGIFVEVERGFSAPPSDVALWSLLWRDVAEVSLRSERRGGLEALRTGFRRRFVQGGGFSAALISSGQRRRGLRSHGDDCGFSAQFWPSVAPFNFCRFLLLLGFVDWLKAQLGDDSVKA</sequence>
<comment type="caution">
    <text evidence="1">The sequence shown here is derived from an EMBL/GenBank/DDBJ whole genome shotgun (WGS) entry which is preliminary data.</text>
</comment>
<evidence type="ECO:0000313" key="1">
    <source>
        <dbReference type="EMBL" id="CAA7023545.1"/>
    </source>
</evidence>
<dbReference type="EMBL" id="CACVBM020000788">
    <property type="protein sequence ID" value="CAA7023545.1"/>
    <property type="molecule type" value="Genomic_DNA"/>
</dbReference>
<reference evidence="1" key="1">
    <citation type="submission" date="2020-01" db="EMBL/GenBank/DDBJ databases">
        <authorList>
            <person name="Mishra B."/>
        </authorList>
    </citation>
    <scope>NUCLEOTIDE SEQUENCE [LARGE SCALE GENOMIC DNA]</scope>
</reference>
<proteinExistence type="predicted"/>
<keyword evidence="2" id="KW-1185">Reference proteome</keyword>
<dbReference type="Proteomes" id="UP000467841">
    <property type="component" value="Unassembled WGS sequence"/>
</dbReference>
<protein>
    <submittedName>
        <fullName evidence="1">Uncharacterized protein</fullName>
    </submittedName>
</protein>
<dbReference type="AlphaFoldDB" id="A0A6D2IET9"/>
<evidence type="ECO:0000313" key="2">
    <source>
        <dbReference type="Proteomes" id="UP000467841"/>
    </source>
</evidence>
<accession>A0A6D2IET9</accession>